<dbReference type="PANTHER" id="PTHR46401">
    <property type="entry name" value="GLYCOSYLTRANSFERASE WBBK-RELATED"/>
    <property type="match status" value="1"/>
</dbReference>
<dbReference type="AlphaFoldDB" id="A0AA95H6M5"/>
<dbReference type="Gene3D" id="3.40.50.2000">
    <property type="entry name" value="Glycogen Phosphorylase B"/>
    <property type="match status" value="1"/>
</dbReference>
<accession>A0AA95H6M5</accession>
<reference evidence="3" key="2">
    <citation type="submission" date="2023-04" db="EMBL/GenBank/DDBJ databases">
        <authorList>
            <person name="Beletskiy A.V."/>
            <person name="Mardanov A.V."/>
            <person name="Ravin N.V."/>
        </authorList>
    </citation>
    <scope>NUCLEOTIDE SEQUENCE</scope>
    <source>
        <strain evidence="3">GKL-01</strain>
    </source>
</reference>
<organism evidence="3">
    <name type="scientific">Candidatus Thiocaldithrix dubininis</name>
    <dbReference type="NCBI Taxonomy" id="3080823"/>
    <lineage>
        <taxon>Bacteria</taxon>
        <taxon>Pseudomonadati</taxon>
        <taxon>Pseudomonadota</taxon>
        <taxon>Gammaproteobacteria</taxon>
        <taxon>Thiotrichales</taxon>
        <taxon>Thiotrichaceae</taxon>
        <taxon>Candidatus Thiocaldithrix</taxon>
    </lineage>
</organism>
<dbReference type="InterPro" id="IPR001296">
    <property type="entry name" value="Glyco_trans_1"/>
</dbReference>
<feature type="domain" description="Glycosyl transferase family 1" evidence="2">
    <location>
        <begin position="204"/>
        <end position="324"/>
    </location>
</feature>
<protein>
    <submittedName>
        <fullName evidence="3">Glycosyltransferase family 1 protein</fullName>
    </submittedName>
</protein>
<proteinExistence type="predicted"/>
<reference evidence="3" key="1">
    <citation type="journal article" date="2023" name="Int. J. Mol. Sci.">
        <title>Metagenomics Revealed a New Genus 'Candidatus Thiocaldithrix dubininis' gen. nov., sp. nov. and a New Species 'Candidatus Thiothrix putei' sp. nov. in the Family Thiotrichaceae, Some Members of Which Have Traits of Both Na+- and H+-Motive Energetics.</title>
        <authorList>
            <person name="Ravin N.V."/>
            <person name="Muntyan M.S."/>
            <person name="Smolyakov D.D."/>
            <person name="Rudenko T.S."/>
            <person name="Beletsky A.V."/>
            <person name="Mardanov A.V."/>
            <person name="Grabovich M.Y."/>
        </authorList>
    </citation>
    <scope>NUCLEOTIDE SEQUENCE</scope>
    <source>
        <strain evidence="3">GKL-01</strain>
    </source>
</reference>
<evidence type="ECO:0000313" key="3">
    <source>
        <dbReference type="EMBL" id="WGZ90463.1"/>
    </source>
</evidence>
<evidence type="ECO:0000256" key="1">
    <source>
        <dbReference type="ARBA" id="ARBA00022679"/>
    </source>
</evidence>
<gene>
    <name evidence="3" type="ORF">QJT80_13360</name>
</gene>
<name>A0AA95H6M5_9GAMM</name>
<dbReference type="CDD" id="cd03809">
    <property type="entry name" value="GT4_MtfB-like"/>
    <property type="match status" value="1"/>
</dbReference>
<dbReference type="Proteomes" id="UP001300672">
    <property type="component" value="Chromosome"/>
</dbReference>
<dbReference type="Pfam" id="PF00534">
    <property type="entry name" value="Glycos_transf_1"/>
    <property type="match status" value="1"/>
</dbReference>
<dbReference type="EMBL" id="CP124755">
    <property type="protein sequence ID" value="WGZ90463.1"/>
    <property type="molecule type" value="Genomic_DNA"/>
</dbReference>
<evidence type="ECO:0000259" key="2">
    <source>
        <dbReference type="Pfam" id="PF00534"/>
    </source>
</evidence>
<dbReference type="SUPFAM" id="SSF53756">
    <property type="entry name" value="UDP-Glycosyltransferase/glycogen phosphorylase"/>
    <property type="match status" value="1"/>
</dbReference>
<dbReference type="GO" id="GO:0016757">
    <property type="term" value="F:glycosyltransferase activity"/>
    <property type="evidence" value="ECO:0007669"/>
    <property type="project" value="InterPro"/>
</dbReference>
<dbReference type="KEGG" id="tdu:QJT80_13360"/>
<sequence>MTLPIIIDVTRLVARLLEGLIPSGIDRVSLEYVKYFQHQAYALVRVKTYWVILSKKDSFKIFCLLLSQRGKKAHIYYLVIKNIINYRKFEKAWLLNTGHSGLHLPSYKKQLVKNYYNPIFFIHDLIPITHPEYCRAGEDKKHDSRLYTAIMYHKVIIVNSLDTKTKLLEYAEKNNLNKPNVSVNFLGTKNFFNKVSYSAPLYNDSYFVILGTIEARKNHNLLLYIWRYLAETKCKHIPRLVIIGRRGWECESTIDLLDRCQIIKPYILEINNCSDNQLSQWLSYAKALLFPSFVEGYGMPLAEAYTLGVPVIASNLAVYKEFAKNIPDYIDPLDTFKWCKYILDYTKPNSILRNQQLERLKSFQPPSWTDHFAKLETYLTVEYE</sequence>
<dbReference type="PANTHER" id="PTHR46401:SF2">
    <property type="entry name" value="GLYCOSYLTRANSFERASE WBBK-RELATED"/>
    <property type="match status" value="1"/>
</dbReference>
<keyword evidence="1" id="KW-0808">Transferase</keyword>